<dbReference type="PANTHER" id="PTHR36617:SF5">
    <property type="entry name" value="OS05G0421675 PROTEIN"/>
    <property type="match status" value="1"/>
</dbReference>
<dbReference type="EMBL" id="JABWDY010003016">
    <property type="protein sequence ID" value="KAF5206232.1"/>
    <property type="molecule type" value="Genomic_DNA"/>
</dbReference>
<protein>
    <submittedName>
        <fullName evidence="1">Uncharacterized protein</fullName>
    </submittedName>
</protein>
<accession>A0A7J6XCX9</accession>
<comment type="caution">
    <text evidence="1">The sequence shown here is derived from an EMBL/GenBank/DDBJ whole genome shotgun (WGS) entry which is preliminary data.</text>
</comment>
<dbReference type="PANTHER" id="PTHR36617">
    <property type="entry name" value="PROTEIN, PUTATIVE-RELATED"/>
    <property type="match status" value="1"/>
</dbReference>
<dbReference type="Proteomes" id="UP000554482">
    <property type="component" value="Unassembled WGS sequence"/>
</dbReference>
<evidence type="ECO:0000313" key="2">
    <source>
        <dbReference type="Proteomes" id="UP000554482"/>
    </source>
</evidence>
<keyword evidence="2" id="KW-1185">Reference proteome</keyword>
<evidence type="ECO:0000313" key="1">
    <source>
        <dbReference type="EMBL" id="KAF5206232.1"/>
    </source>
</evidence>
<name>A0A7J6XCX9_THATH</name>
<dbReference type="AlphaFoldDB" id="A0A7J6XCX9"/>
<proteinExistence type="predicted"/>
<organism evidence="1 2">
    <name type="scientific">Thalictrum thalictroides</name>
    <name type="common">Rue-anemone</name>
    <name type="synonym">Anemone thalictroides</name>
    <dbReference type="NCBI Taxonomy" id="46969"/>
    <lineage>
        <taxon>Eukaryota</taxon>
        <taxon>Viridiplantae</taxon>
        <taxon>Streptophyta</taxon>
        <taxon>Embryophyta</taxon>
        <taxon>Tracheophyta</taxon>
        <taxon>Spermatophyta</taxon>
        <taxon>Magnoliopsida</taxon>
        <taxon>Ranunculales</taxon>
        <taxon>Ranunculaceae</taxon>
        <taxon>Thalictroideae</taxon>
        <taxon>Thalictrum</taxon>
    </lineage>
</organism>
<gene>
    <name evidence="1" type="ORF">FRX31_004178</name>
</gene>
<dbReference type="OrthoDB" id="1436411at2759"/>
<reference evidence="1 2" key="1">
    <citation type="submission" date="2020-06" db="EMBL/GenBank/DDBJ databases">
        <title>Transcriptomic and genomic resources for Thalictrum thalictroides and T. hernandezii: Facilitating candidate gene discovery in an emerging model plant lineage.</title>
        <authorList>
            <person name="Arias T."/>
            <person name="Riano-Pachon D.M."/>
            <person name="Di Stilio V.S."/>
        </authorList>
    </citation>
    <scope>NUCLEOTIDE SEQUENCE [LARGE SCALE GENOMIC DNA]</scope>
    <source>
        <strain evidence="2">cv. WT478/WT964</strain>
        <tissue evidence="1">Leaves</tissue>
    </source>
</reference>
<sequence>MGDTKLSDQFPQIFSITNVREALITDIVQTGHGILNWDLQLRHGRYEWEEQQFNQLMLLLDGVQFEEGVDMWRWKSDKNGVFTVKSLYAKLVHERTIQNLTVGHQFHINSSGVLIFHSKFSFSFGQ</sequence>